<evidence type="ECO:0000313" key="1">
    <source>
        <dbReference type="EMBL" id="GGZ07307.1"/>
    </source>
</evidence>
<evidence type="ECO:0000313" key="2">
    <source>
        <dbReference type="Proteomes" id="UP000648075"/>
    </source>
</evidence>
<sequence>MNDHQPWHGIAASETVFLSGTEPFWSGKVEGNMLTYTTPEKPDGVQIPIERFAGRGGLSFGGELEGKHLTIALGPDDCSDGMSDRHYPFAATLQLGDETRMGCGWTTAHPATGPKAP</sequence>
<comment type="caution">
    <text evidence="1">The sequence shown here is derived from an EMBL/GenBank/DDBJ whole genome shotgun (WGS) entry which is preliminary data.</text>
</comment>
<accession>A0A918PH13</accession>
<keyword evidence="2" id="KW-1185">Reference proteome</keyword>
<protein>
    <submittedName>
        <fullName evidence="1">Uncharacterized protein</fullName>
    </submittedName>
</protein>
<dbReference type="Proteomes" id="UP000648075">
    <property type="component" value="Unassembled WGS sequence"/>
</dbReference>
<name>A0A918PH13_9SPHN</name>
<organism evidence="1 2">
    <name type="scientific">Novosphingobium colocasiae</name>
    <dbReference type="NCBI Taxonomy" id="1256513"/>
    <lineage>
        <taxon>Bacteria</taxon>
        <taxon>Pseudomonadati</taxon>
        <taxon>Pseudomonadota</taxon>
        <taxon>Alphaproteobacteria</taxon>
        <taxon>Sphingomonadales</taxon>
        <taxon>Sphingomonadaceae</taxon>
        <taxon>Novosphingobium</taxon>
    </lineage>
</organism>
<dbReference type="AlphaFoldDB" id="A0A918PH13"/>
<reference evidence="1" key="2">
    <citation type="submission" date="2020-09" db="EMBL/GenBank/DDBJ databases">
        <authorList>
            <person name="Sun Q."/>
            <person name="Kim S."/>
        </authorList>
    </citation>
    <scope>NUCLEOTIDE SEQUENCE</scope>
    <source>
        <strain evidence="1">KCTC 32255</strain>
    </source>
</reference>
<reference evidence="1" key="1">
    <citation type="journal article" date="2014" name="Int. J. Syst. Evol. Microbiol.">
        <title>Complete genome sequence of Corynebacterium casei LMG S-19264T (=DSM 44701T), isolated from a smear-ripened cheese.</title>
        <authorList>
            <consortium name="US DOE Joint Genome Institute (JGI-PGF)"/>
            <person name="Walter F."/>
            <person name="Albersmeier A."/>
            <person name="Kalinowski J."/>
            <person name="Ruckert C."/>
        </authorList>
    </citation>
    <scope>NUCLEOTIDE SEQUENCE</scope>
    <source>
        <strain evidence="1">KCTC 32255</strain>
    </source>
</reference>
<proteinExistence type="predicted"/>
<gene>
    <name evidence="1" type="ORF">GCM10011614_22780</name>
</gene>
<dbReference type="EMBL" id="BMZA01000008">
    <property type="protein sequence ID" value="GGZ07307.1"/>
    <property type="molecule type" value="Genomic_DNA"/>
</dbReference>